<sequence>MSDNINLKRGLNVPVSGVAERKLSKTIVPDIVAVKPTDFKGLTPKVLVHEGDRILAGSPVLADKANLSILFTSPVSGTVKEIVRGEKRKLLEVRIEADKTVEYVDFGIKDPEKMNAAEIKDALLASGLWPAIVQRPYGIIADPQIVPKAIFISSFNTAPLANEIQFSLKDETENLQAGINALSKLTEGGVHVSFNSKETGENPFRSLKNITEHYFSGPHPAGNVGVQIHHIAPIIKGETVWTVAPHLVAAMGRLFRTGKSDLRRKVAVTGPKASGPSYIETVSGFCMKDLAGLCDDKGGDVRYISGNVLTGANVGKEGFLGFFDDQVTLLAEGNYHEMFGWGKPFRSKKFSFSHTYFSWLTPGRKYAMDTNLNGGVRAFVMSDVYSKVLPMQLYPVYLVKACLAQDIDKMERFGIYEVLPEDLALCEYICPSKIEIQSILEDGISLMMKEMA</sequence>
<evidence type="ECO:0000259" key="9">
    <source>
        <dbReference type="Pfam" id="PF05896"/>
    </source>
</evidence>
<comment type="subunit">
    <text evidence="8">Composed of six subunits; NqrA, NqrB, NqrC, NqrD, NqrE and NqrF.</text>
</comment>
<dbReference type="InterPro" id="IPR056148">
    <property type="entry name" value="NQRA_2nd"/>
</dbReference>
<keyword evidence="3 8" id="KW-0520">NAD</keyword>
<evidence type="ECO:0000256" key="7">
    <source>
        <dbReference type="ARBA" id="ARBA00023201"/>
    </source>
</evidence>
<feature type="domain" description="NqrA second alpha/beta" evidence="11">
    <location>
        <begin position="115"/>
        <end position="259"/>
    </location>
</feature>
<keyword evidence="4 8" id="KW-0915">Sodium</keyword>
<dbReference type="InterPro" id="IPR022615">
    <property type="entry name" value="NqrA_C_domain"/>
</dbReference>
<keyword evidence="5 8" id="KW-0406">Ion transport</keyword>
<accession>A0A9D9I3F9</accession>
<gene>
    <name evidence="8" type="primary">nqrA</name>
    <name evidence="12" type="ORF">IAB93_04215</name>
</gene>
<dbReference type="GO" id="GO:0006814">
    <property type="term" value="P:sodium ion transport"/>
    <property type="evidence" value="ECO:0007669"/>
    <property type="project" value="UniProtKB-UniRule"/>
</dbReference>
<feature type="domain" description="Na(+)-translocating NADH-quinone reductase subunit A C-terminal" evidence="10">
    <location>
        <begin position="266"/>
        <end position="314"/>
    </location>
</feature>
<evidence type="ECO:0000259" key="11">
    <source>
        <dbReference type="Pfam" id="PF24836"/>
    </source>
</evidence>
<comment type="function">
    <text evidence="8">NQR complex catalyzes the reduction of ubiquinone-1 to ubiquinol by two successive reactions, coupled with the transport of Na(+) ions from the cytoplasm to the periplasm. NqrA to NqrE are probably involved in the second step, the conversion of ubisemiquinone to ubiquinol.</text>
</comment>
<dbReference type="Proteomes" id="UP000823597">
    <property type="component" value="Unassembled WGS sequence"/>
</dbReference>
<reference evidence="12" key="2">
    <citation type="journal article" date="2021" name="PeerJ">
        <title>Extensive microbial diversity within the chicken gut microbiome revealed by metagenomics and culture.</title>
        <authorList>
            <person name="Gilroy R."/>
            <person name="Ravi A."/>
            <person name="Getino M."/>
            <person name="Pursley I."/>
            <person name="Horton D.L."/>
            <person name="Alikhan N.F."/>
            <person name="Baker D."/>
            <person name="Gharbi K."/>
            <person name="Hall N."/>
            <person name="Watson M."/>
            <person name="Adriaenssens E.M."/>
            <person name="Foster-Nyarko E."/>
            <person name="Jarju S."/>
            <person name="Secka A."/>
            <person name="Antonio M."/>
            <person name="Oren A."/>
            <person name="Chaudhuri R.R."/>
            <person name="La Ragione R."/>
            <person name="Hildebrand F."/>
            <person name="Pallen M.J."/>
        </authorList>
    </citation>
    <scope>NUCLEOTIDE SEQUENCE</scope>
    <source>
        <strain evidence="12">10037</strain>
    </source>
</reference>
<dbReference type="NCBIfam" id="TIGR01936">
    <property type="entry name" value="nqrA"/>
    <property type="match status" value="1"/>
</dbReference>
<comment type="similarity">
    <text evidence="8">Belongs to the NqrA family.</text>
</comment>
<evidence type="ECO:0000256" key="6">
    <source>
        <dbReference type="ARBA" id="ARBA00023075"/>
    </source>
</evidence>
<reference evidence="12" key="1">
    <citation type="submission" date="2020-10" db="EMBL/GenBank/DDBJ databases">
        <authorList>
            <person name="Gilroy R."/>
        </authorList>
    </citation>
    <scope>NUCLEOTIDE SEQUENCE</scope>
    <source>
        <strain evidence="12">10037</strain>
    </source>
</reference>
<evidence type="ECO:0000256" key="2">
    <source>
        <dbReference type="ARBA" id="ARBA00022967"/>
    </source>
</evidence>
<comment type="catalytic activity">
    <reaction evidence="8">
        <text>a ubiquinone + n Na(+)(in) + NADH + H(+) = a ubiquinol + n Na(+)(out) + NAD(+)</text>
        <dbReference type="Rhea" id="RHEA:47748"/>
        <dbReference type="Rhea" id="RHEA-COMP:9565"/>
        <dbReference type="Rhea" id="RHEA-COMP:9566"/>
        <dbReference type="ChEBI" id="CHEBI:15378"/>
        <dbReference type="ChEBI" id="CHEBI:16389"/>
        <dbReference type="ChEBI" id="CHEBI:17976"/>
        <dbReference type="ChEBI" id="CHEBI:29101"/>
        <dbReference type="ChEBI" id="CHEBI:57540"/>
        <dbReference type="ChEBI" id="CHEBI:57945"/>
        <dbReference type="EC" id="7.2.1.1"/>
    </reaction>
</comment>
<dbReference type="EC" id="7.2.1.1" evidence="8"/>
<dbReference type="InterPro" id="IPR008703">
    <property type="entry name" value="NqrA"/>
</dbReference>
<name>A0A9D9I3F9_9BACT</name>
<evidence type="ECO:0000256" key="3">
    <source>
        <dbReference type="ARBA" id="ARBA00023027"/>
    </source>
</evidence>
<evidence type="ECO:0000256" key="8">
    <source>
        <dbReference type="HAMAP-Rule" id="MF_00425"/>
    </source>
</evidence>
<feature type="domain" description="NqrA N-terminal barrel-sandwich hybrid" evidence="9">
    <location>
        <begin position="5"/>
        <end position="98"/>
    </location>
</feature>
<proteinExistence type="inferred from homology"/>
<dbReference type="GO" id="GO:0016655">
    <property type="term" value="F:oxidoreductase activity, acting on NAD(P)H, quinone or similar compound as acceptor"/>
    <property type="evidence" value="ECO:0007669"/>
    <property type="project" value="UniProtKB-UniRule"/>
</dbReference>
<keyword evidence="6 8" id="KW-0830">Ubiquinone</keyword>
<evidence type="ECO:0000313" key="12">
    <source>
        <dbReference type="EMBL" id="MBO8465187.1"/>
    </source>
</evidence>
<evidence type="ECO:0000256" key="1">
    <source>
        <dbReference type="ARBA" id="ARBA00022448"/>
    </source>
</evidence>
<dbReference type="Pfam" id="PF11973">
    <property type="entry name" value="NQRA_SLBB"/>
    <property type="match status" value="1"/>
</dbReference>
<dbReference type="Pfam" id="PF24836">
    <property type="entry name" value="NQRA_2nd"/>
    <property type="match status" value="1"/>
</dbReference>
<evidence type="ECO:0000256" key="5">
    <source>
        <dbReference type="ARBA" id="ARBA00023065"/>
    </source>
</evidence>
<protein>
    <recommendedName>
        <fullName evidence="8">Na(+)-translocating NADH-quinone reductase subunit A</fullName>
        <shortName evidence="8">Na(+)-NQR subunit A</shortName>
        <shortName evidence="8">Na(+)-translocating NQR subunit A</shortName>
        <ecNumber evidence="8">7.2.1.1</ecNumber>
    </recommendedName>
    <alternativeName>
        <fullName evidence="8">NQR complex subunit A</fullName>
    </alternativeName>
    <alternativeName>
        <fullName evidence="8">NQR-1 subunit A</fullName>
    </alternativeName>
</protein>
<dbReference type="Pfam" id="PF05896">
    <property type="entry name" value="NQRA_N"/>
    <property type="match status" value="1"/>
</dbReference>
<dbReference type="EMBL" id="JADIME010000043">
    <property type="protein sequence ID" value="MBO8465187.1"/>
    <property type="molecule type" value="Genomic_DNA"/>
</dbReference>
<comment type="caution">
    <text evidence="12">The sequence shown here is derived from an EMBL/GenBank/DDBJ whole genome shotgun (WGS) entry which is preliminary data.</text>
</comment>
<dbReference type="AlphaFoldDB" id="A0A9D9I3F9"/>
<evidence type="ECO:0000259" key="10">
    <source>
        <dbReference type="Pfam" id="PF11973"/>
    </source>
</evidence>
<evidence type="ECO:0000256" key="4">
    <source>
        <dbReference type="ARBA" id="ARBA00023053"/>
    </source>
</evidence>
<dbReference type="InterPro" id="IPR056147">
    <property type="entry name" value="NQRA_N"/>
</dbReference>
<dbReference type="PANTHER" id="PTHR37839">
    <property type="entry name" value="NA(+)-TRANSLOCATING NADH-QUINONE REDUCTASE SUBUNIT A"/>
    <property type="match status" value="1"/>
</dbReference>
<keyword evidence="1 8" id="KW-0813">Transport</keyword>
<evidence type="ECO:0000313" key="13">
    <source>
        <dbReference type="Proteomes" id="UP000823597"/>
    </source>
</evidence>
<dbReference type="PANTHER" id="PTHR37839:SF1">
    <property type="entry name" value="NA(+)-TRANSLOCATING NADH-QUINONE REDUCTASE SUBUNIT A"/>
    <property type="match status" value="1"/>
</dbReference>
<keyword evidence="7 8" id="KW-0739">Sodium transport</keyword>
<organism evidence="12 13">
    <name type="scientific">Candidatus Merdivivens pullistercoris</name>
    <dbReference type="NCBI Taxonomy" id="2840873"/>
    <lineage>
        <taxon>Bacteria</taxon>
        <taxon>Pseudomonadati</taxon>
        <taxon>Bacteroidota</taxon>
        <taxon>Bacteroidia</taxon>
        <taxon>Bacteroidales</taxon>
        <taxon>Muribaculaceae</taxon>
        <taxon>Muribaculaceae incertae sedis</taxon>
        <taxon>Candidatus Merdivivens</taxon>
    </lineage>
</organism>
<dbReference type="NCBIfam" id="NF003761">
    <property type="entry name" value="PRK05352.1-4"/>
    <property type="match status" value="1"/>
</dbReference>
<dbReference type="HAMAP" id="MF_00425">
    <property type="entry name" value="NqrA"/>
    <property type="match status" value="1"/>
</dbReference>
<keyword evidence="2 8" id="KW-1278">Translocase</keyword>